<evidence type="ECO:0000313" key="2">
    <source>
        <dbReference type="Proteomes" id="UP000593812"/>
    </source>
</evidence>
<protein>
    <submittedName>
        <fullName evidence="1">DUF2171 domain-containing protein</fullName>
    </submittedName>
</protein>
<dbReference type="InterPro" id="IPR018684">
    <property type="entry name" value="DUF2171"/>
</dbReference>
<dbReference type="Pfam" id="PF09939">
    <property type="entry name" value="DUF2171"/>
    <property type="match status" value="1"/>
</dbReference>
<dbReference type="AlphaFoldDB" id="A0A7S6VML0"/>
<sequence>MAKFRHHELQQHAEVFTTNGVHLGQIEQFLDLDRIQLSQDAEGKAHLIPLSWVGDICEQRIILIKNLQEVQETWIEIPQ</sequence>
<organism evidence="1 2">
    <name type="scientific">Acinetobacter indicus</name>
    <dbReference type="NCBI Taxonomy" id="756892"/>
    <lineage>
        <taxon>Bacteria</taxon>
        <taxon>Pseudomonadati</taxon>
        <taxon>Pseudomonadota</taxon>
        <taxon>Gammaproteobacteria</taxon>
        <taxon>Moraxellales</taxon>
        <taxon>Moraxellaceae</taxon>
        <taxon>Acinetobacter</taxon>
    </lineage>
</organism>
<proteinExistence type="predicted"/>
<dbReference type="RefSeq" id="WP_180191857.1">
    <property type="nucleotide sequence ID" value="NZ_CP048654.1"/>
</dbReference>
<dbReference type="Proteomes" id="UP000593812">
    <property type="component" value="Chromosome"/>
</dbReference>
<name>A0A7S6VML0_9GAMM</name>
<gene>
    <name evidence="1" type="ORF">G0027_00860</name>
</gene>
<evidence type="ECO:0000313" key="1">
    <source>
        <dbReference type="EMBL" id="QOW41518.1"/>
    </source>
</evidence>
<reference evidence="1 2" key="1">
    <citation type="submission" date="2020-02" db="EMBL/GenBank/DDBJ databases">
        <title>Tigecycline-resistant Acinetobacter species from pigs and migratory birds.</title>
        <authorList>
            <person name="Chen C."/>
            <person name="Sun J."/>
            <person name="Liao X.-P."/>
            <person name="Liu Y.-H."/>
        </authorList>
    </citation>
    <scope>NUCLEOTIDE SEQUENCE [LARGE SCALE GENOMIC DNA]</scope>
    <source>
        <strain evidence="1 2">C15_T</strain>
    </source>
</reference>
<accession>A0A7S6VML0</accession>
<dbReference type="EMBL" id="CP048654">
    <property type="protein sequence ID" value="QOW41518.1"/>
    <property type="molecule type" value="Genomic_DNA"/>
</dbReference>